<name>A0ABM3MTB2_GALME</name>
<protein>
    <submittedName>
        <fullName evidence="4">LOW QUALITY PROTEIN: E3 ubiquitin-protein ligase UBR4-like</fullName>
    </submittedName>
</protein>
<proteinExistence type="inferred from homology"/>
<organism evidence="3 4">
    <name type="scientific">Galleria mellonella</name>
    <name type="common">Greater wax moth</name>
    <dbReference type="NCBI Taxonomy" id="7137"/>
    <lineage>
        <taxon>Eukaryota</taxon>
        <taxon>Metazoa</taxon>
        <taxon>Ecdysozoa</taxon>
        <taxon>Arthropoda</taxon>
        <taxon>Hexapoda</taxon>
        <taxon>Insecta</taxon>
        <taxon>Pterygota</taxon>
        <taxon>Neoptera</taxon>
        <taxon>Endopterygota</taxon>
        <taxon>Lepidoptera</taxon>
        <taxon>Glossata</taxon>
        <taxon>Ditrysia</taxon>
        <taxon>Pyraloidea</taxon>
        <taxon>Pyralidae</taxon>
        <taxon>Galleriinae</taxon>
        <taxon>Galleria</taxon>
    </lineage>
</organism>
<accession>A0ABM3MTB2</accession>
<dbReference type="PANTHER" id="PTHR21725:SF1">
    <property type="entry name" value="E3 UBIQUITIN-PROTEIN LIGASE UBR4"/>
    <property type="match status" value="1"/>
</dbReference>
<evidence type="ECO:0000313" key="3">
    <source>
        <dbReference type="Proteomes" id="UP001652740"/>
    </source>
</evidence>
<dbReference type="Pfam" id="PF13764">
    <property type="entry name" value="E3_UbLigase_R4"/>
    <property type="match status" value="1"/>
</dbReference>
<evidence type="ECO:0000259" key="2">
    <source>
        <dbReference type="Pfam" id="PF13764"/>
    </source>
</evidence>
<feature type="domain" description="E3 ubiquitin ligase UBR4 C-terminal" evidence="2">
    <location>
        <begin position="5"/>
        <end position="347"/>
    </location>
</feature>
<gene>
    <name evidence="4" type="primary">LOC113522908</name>
</gene>
<dbReference type="PANTHER" id="PTHR21725">
    <property type="entry name" value="E3 UBIQUITIN-PROTEIN LIGASE UBR4"/>
    <property type="match status" value="1"/>
</dbReference>
<evidence type="ECO:0000256" key="1">
    <source>
        <dbReference type="PROSITE-ProRule" id="PRU01388"/>
    </source>
</evidence>
<feature type="region of interest" description="UBR4 E3 catalytic module" evidence="1">
    <location>
        <begin position="1"/>
        <end position="366"/>
    </location>
</feature>
<feature type="non-terminal residue" evidence="4">
    <location>
        <position position="1"/>
    </location>
</feature>
<keyword evidence="1" id="KW-0863">Zinc-finger</keyword>
<dbReference type="PROSITE" id="PS52043">
    <property type="entry name" value="UBR4_E3"/>
    <property type="match status" value="1"/>
</dbReference>
<sequence>CSLTQQVADLAEEAGAVCCICREGYKYQPTKVLGIYTFTKRCPVEEYEVRARKTLGYTTVSHYNIVHVECHMAAVRLARARDEWESAALQNASTRCNGLLPLWGPHVPESAFASCLARHTTYLQECTQHRDIGHTCTLHDLKLLLLRFARGRTFHDDTGGGGPLSNMQLVPALVHMALYVINTSRVAAREAAALEGSLGWAAPRLLEAAHDAEGPLYYLALTLMLYPHAKWRSLRVESLRRVITIAQARAAAPGGPALRALPPDHRAPKPWPDYKPYVTFVAVIDQLYNVMFKNVTATTVDQWPIKLAEYIRHNDEANAKAAEKIVTTLTDELLPCSSFAEFCDAAGFLEDIPDPDAFLQTLIDELP</sequence>
<reference evidence="4" key="1">
    <citation type="submission" date="2025-08" db="UniProtKB">
        <authorList>
            <consortium name="RefSeq"/>
        </authorList>
    </citation>
    <scope>IDENTIFICATION</scope>
    <source>
        <tissue evidence="4">Whole larvae</tissue>
    </source>
</reference>
<dbReference type="Proteomes" id="UP001652740">
    <property type="component" value="Unplaced"/>
</dbReference>
<dbReference type="RefSeq" id="XP_052754608.1">
    <property type="nucleotide sequence ID" value="XM_052898648.1"/>
</dbReference>
<dbReference type="InterPro" id="IPR045189">
    <property type="entry name" value="UBR4-like"/>
</dbReference>
<comment type="similarity">
    <text evidence="1">Belongs to the UBR4 family.</text>
</comment>
<keyword evidence="1" id="KW-0479">Metal-binding</keyword>
<dbReference type="GeneID" id="113522908"/>
<evidence type="ECO:0000313" key="4">
    <source>
        <dbReference type="RefSeq" id="XP_052754608.1"/>
    </source>
</evidence>
<keyword evidence="3" id="KW-1185">Reference proteome</keyword>
<dbReference type="InterPro" id="IPR025704">
    <property type="entry name" value="E3_Ub_ligase_UBR4_C"/>
</dbReference>
<keyword evidence="1" id="KW-0862">Zinc</keyword>